<dbReference type="NCBIfam" id="TIGR01549">
    <property type="entry name" value="HAD-SF-IA-v1"/>
    <property type="match status" value="1"/>
</dbReference>
<sequence length="224" mass="24911">MSERDEVGVKKRTIRGVVFDMDGTLCVSAALDFTEMRRRVGCATADILGEVDSWDAERRAKAYEIIGEMEREALRTTTIMPGAVDVAATLDEMKIPRALVTRNAASSVDFFHDEVWSIAPFSPWLSREFKPYKPAPDALLHICEKWGCSASEIIMVGDSAKDDVVSGNRAGAITVLLDSGRTKKWSEEFGVDKLAEEMTPHFICANMSELQTLLTQSDYFEFAN</sequence>
<dbReference type="EMBL" id="KZ155778">
    <property type="protein sequence ID" value="OUS47249.1"/>
    <property type="molecule type" value="Genomic_DNA"/>
</dbReference>
<proteinExistence type="predicted"/>
<dbReference type="PANTHER" id="PTHR43885">
    <property type="entry name" value="HALOACID DEHALOGENASE-LIKE HYDROLASE"/>
    <property type="match status" value="1"/>
</dbReference>
<dbReference type="GeneID" id="9836700"/>
<dbReference type="OrthoDB" id="426235at2759"/>
<dbReference type="RefSeq" id="XP_003080491.1">
    <property type="nucleotide sequence ID" value="XM_003080443.1"/>
</dbReference>
<dbReference type="InterPro" id="IPR023214">
    <property type="entry name" value="HAD_sf"/>
</dbReference>
<dbReference type="OMA" id="MIHINCP"/>
<evidence type="ECO:0000313" key="2">
    <source>
        <dbReference type="EMBL" id="OUS47249.1"/>
    </source>
</evidence>
<reference evidence="1" key="2">
    <citation type="journal article" date="2014" name="BMC Genomics">
        <title>An improved genome of the model marine alga Ostreococcus tauri unfolds by assessing Illumina de novo assemblies.</title>
        <authorList>
            <person name="Blanc-Mathieu R."/>
            <person name="Verhelst B."/>
            <person name="Derelle E."/>
            <person name="Rombauts S."/>
            <person name="Bouget F.Y."/>
            <person name="Carre I."/>
            <person name="Chateau A."/>
            <person name="Eyre-Walker A."/>
            <person name="Grimsley N."/>
            <person name="Moreau H."/>
            <person name="Piegu B."/>
            <person name="Rivals E."/>
            <person name="Schackwitz W."/>
            <person name="Van de Peer Y."/>
            <person name="Piganeau G."/>
        </authorList>
    </citation>
    <scope>NUCLEOTIDE SEQUENCE</scope>
    <source>
        <strain evidence="1">RCC4221</strain>
    </source>
</reference>
<dbReference type="NCBIfam" id="TIGR01509">
    <property type="entry name" value="HAD-SF-IA-v3"/>
    <property type="match status" value="1"/>
</dbReference>
<dbReference type="PANTHER" id="PTHR43885:SF1">
    <property type="entry name" value="SUPERFAMILY HYDROLASE, PUTATIVE (AFU_ORTHOLOGUE AFUA_4G13290)-RELATED"/>
    <property type="match status" value="1"/>
</dbReference>
<dbReference type="InParanoid" id="Q014M1"/>
<accession>A0A1Y5ICD7</accession>
<dbReference type="InterPro" id="IPR006439">
    <property type="entry name" value="HAD-SF_hydro_IA"/>
</dbReference>
<dbReference type="InterPro" id="IPR036412">
    <property type="entry name" value="HAD-like_sf"/>
</dbReference>
<organism evidence="1 3">
    <name type="scientific">Ostreococcus tauri</name>
    <name type="common">Marine green alga</name>
    <dbReference type="NCBI Taxonomy" id="70448"/>
    <lineage>
        <taxon>Eukaryota</taxon>
        <taxon>Viridiplantae</taxon>
        <taxon>Chlorophyta</taxon>
        <taxon>Mamiellophyceae</taxon>
        <taxon>Mamiellales</taxon>
        <taxon>Bathycoccaceae</taxon>
        <taxon>Ostreococcus</taxon>
    </lineage>
</organism>
<protein>
    <submittedName>
        <fullName evidence="1">HAD hydrolase, subfamily IA</fullName>
    </submittedName>
    <submittedName>
        <fullName evidence="2">Haloacid dehalogenase-like hydrolase-like protein</fullName>
    </submittedName>
</protein>
<dbReference type="Pfam" id="PF00702">
    <property type="entry name" value="Hydrolase"/>
    <property type="match status" value="1"/>
</dbReference>
<gene>
    <name evidence="2" type="ORF">BE221DRAFT_72292</name>
    <name evidence="1" type="ORF">OT_ostta07g03990</name>
</gene>
<dbReference type="FunCoup" id="Q014M1">
    <property type="interactions" value="502"/>
</dbReference>
<reference evidence="1 3" key="1">
    <citation type="journal article" date="2006" name="Proc. Natl. Acad. Sci. U.S.A.">
        <title>Genome analysis of the smallest free-living eukaryote Ostreococcus tauri unveils many unique features.</title>
        <authorList>
            <person name="Derelle E."/>
            <person name="Ferraz C."/>
            <person name="Rombauts S."/>
            <person name="Rouze P."/>
            <person name="Worden A.Z."/>
            <person name="Robbens S."/>
            <person name="Partensky F."/>
            <person name="Degroeve S."/>
            <person name="Echeynie S."/>
            <person name="Cooke R."/>
            <person name="Saeys Y."/>
            <person name="Wuyts J."/>
            <person name="Jabbari K."/>
            <person name="Bowler C."/>
            <person name="Panaud O."/>
            <person name="Piegu B."/>
            <person name="Ball S.G."/>
            <person name="Ral J.-P."/>
            <person name="Bouget F.-Y."/>
            <person name="Piganeau G."/>
            <person name="De Baets B."/>
            <person name="Picard A."/>
            <person name="Delseny M."/>
            <person name="Demaille J."/>
            <person name="Van de Peer Y."/>
            <person name="Moreau H."/>
        </authorList>
    </citation>
    <scope>NUCLEOTIDE SEQUENCE [LARGE SCALE GENOMIC DNA]</scope>
    <source>
        <strain evidence="1 3">OTTH0595</strain>
    </source>
</reference>
<evidence type="ECO:0000313" key="1">
    <source>
        <dbReference type="EMBL" id="CAL54658.1"/>
    </source>
</evidence>
<keyword evidence="3" id="KW-1185">Reference proteome</keyword>
<dbReference type="AlphaFoldDB" id="Q014M1"/>
<dbReference type="STRING" id="70448.Q014M1"/>
<dbReference type="Gene3D" id="3.40.50.1000">
    <property type="entry name" value="HAD superfamily/HAD-like"/>
    <property type="match status" value="1"/>
</dbReference>
<accession>A0A454Y538</accession>
<accession>Q014M1</accession>
<name>Q014M1_OSTTA</name>
<reference evidence="2" key="3">
    <citation type="submission" date="2017-04" db="EMBL/GenBank/DDBJ databases">
        <title>Population genomics of picophytoplankton unveils novel chromosome hypervariability.</title>
        <authorList>
            <consortium name="DOE Joint Genome Institute"/>
            <person name="Blanc-Mathieu R."/>
            <person name="Krasovec M."/>
            <person name="Hebrard M."/>
            <person name="Yau S."/>
            <person name="Desgranges E."/>
            <person name="Martin J."/>
            <person name="Schackwitz W."/>
            <person name="Kuo A."/>
            <person name="Salin G."/>
            <person name="Donnadieu C."/>
            <person name="Desdevises Y."/>
            <person name="Sanchez-Ferandin S."/>
            <person name="Moreau H."/>
            <person name="Rivals E."/>
            <person name="Grigoriev I.V."/>
            <person name="Grimsley N."/>
            <person name="Eyre-Walker A."/>
            <person name="Piganeau G."/>
        </authorList>
    </citation>
    <scope>NUCLEOTIDE SEQUENCE [LARGE SCALE GENOMIC DNA]</scope>
    <source>
        <strain evidence="2">RCC 1115</strain>
    </source>
</reference>
<keyword evidence="1" id="KW-0378">Hydrolase</keyword>
<dbReference type="Proteomes" id="UP000195557">
    <property type="component" value="Unassembled WGS sequence"/>
</dbReference>
<dbReference type="Proteomes" id="UP000009170">
    <property type="component" value="Unassembled WGS sequence"/>
</dbReference>
<dbReference type="KEGG" id="ota:OT_ostta07g03990"/>
<evidence type="ECO:0000313" key="3">
    <source>
        <dbReference type="Proteomes" id="UP000009170"/>
    </source>
</evidence>
<dbReference type="EMBL" id="CAID01000007">
    <property type="protein sequence ID" value="CAL54658.1"/>
    <property type="molecule type" value="Genomic_DNA"/>
</dbReference>
<dbReference type="Gene3D" id="1.10.260.80">
    <property type="match status" value="1"/>
</dbReference>
<dbReference type="SFLD" id="SFLDG01129">
    <property type="entry name" value="C1.5:_HAD__Beta-PGM__Phosphata"/>
    <property type="match status" value="1"/>
</dbReference>
<dbReference type="SUPFAM" id="SSF56784">
    <property type="entry name" value="HAD-like"/>
    <property type="match status" value="1"/>
</dbReference>
<dbReference type="SFLD" id="SFLDS00003">
    <property type="entry name" value="Haloacid_Dehalogenase"/>
    <property type="match status" value="1"/>
</dbReference>
<dbReference type="GO" id="GO:0016787">
    <property type="term" value="F:hydrolase activity"/>
    <property type="evidence" value="ECO:0007669"/>
    <property type="project" value="UniProtKB-KW"/>
</dbReference>